<dbReference type="PROSITE" id="PS51257">
    <property type="entry name" value="PROKAR_LIPOPROTEIN"/>
    <property type="match status" value="1"/>
</dbReference>
<reference evidence="1 2" key="1">
    <citation type="submission" date="2022-11" db="EMBL/GenBank/DDBJ databases">
        <title>The characterization of three novel Bacteroidetes species and genomic analysis of their roles in tidal elemental geochemical cycles.</title>
        <authorList>
            <person name="Ma K."/>
        </authorList>
    </citation>
    <scope>NUCLEOTIDE SEQUENCE [LARGE SCALE GENOMIC DNA]</scope>
    <source>
        <strain evidence="1 2">M17</strain>
    </source>
</reference>
<keyword evidence="2" id="KW-1185">Reference proteome</keyword>
<gene>
    <name evidence="1" type="ORF">OO013_18190</name>
</gene>
<dbReference type="Proteomes" id="UP001209885">
    <property type="component" value="Unassembled WGS sequence"/>
</dbReference>
<name>A0ABT3RVM2_9BACT</name>
<dbReference type="EMBL" id="JAPFQN010000011">
    <property type="protein sequence ID" value="MCX2745819.1"/>
    <property type="molecule type" value="Genomic_DNA"/>
</dbReference>
<organism evidence="1 2">
    <name type="scientific">Mangrovivirga halotolerans</name>
    <dbReference type="NCBI Taxonomy" id="2993936"/>
    <lineage>
        <taxon>Bacteria</taxon>
        <taxon>Pseudomonadati</taxon>
        <taxon>Bacteroidota</taxon>
        <taxon>Cytophagia</taxon>
        <taxon>Cytophagales</taxon>
        <taxon>Mangrovivirgaceae</taxon>
        <taxon>Mangrovivirga</taxon>
    </lineage>
</organism>
<comment type="caution">
    <text evidence="1">The sequence shown here is derived from an EMBL/GenBank/DDBJ whole genome shotgun (WGS) entry which is preliminary data.</text>
</comment>
<sequence>MKLFNLALLCSIIIFISCKSKETPQLTNDQFIDYMPSKPDDMTEEKYRDYMIKLKSTYEDIKSDDSTFTYVDHFNLFGIYMEMNVNDDSVIYHNNKAFELDPYNFASIFTLMYSEYKGSITNYYNQKGYDSLKSVCDSIIANYKAEKMDIEKYAMQNGFDYELLLLLNEIKISDQAHRSGEEMDFEKQNMIDYDNQLLIDSLYQEYGTYIGKSMVGEEFGGVMWAVIQHAYLEYHEKYLPVVHTAVLNRELSEGRLHLLVDRTFKKKYGYQIFGSQGTVTLAPDSIRQRVINKYQVN</sequence>
<dbReference type="RefSeq" id="WP_266058420.1">
    <property type="nucleotide sequence ID" value="NZ_JAPFQN010000011.1"/>
</dbReference>
<evidence type="ECO:0000313" key="1">
    <source>
        <dbReference type="EMBL" id="MCX2745819.1"/>
    </source>
</evidence>
<proteinExistence type="predicted"/>
<accession>A0ABT3RVM2</accession>
<protein>
    <submittedName>
        <fullName evidence="1">Uncharacterized protein</fullName>
    </submittedName>
</protein>
<evidence type="ECO:0000313" key="2">
    <source>
        <dbReference type="Proteomes" id="UP001209885"/>
    </source>
</evidence>